<dbReference type="InterPro" id="IPR052895">
    <property type="entry name" value="HetReg/Transcr_Mod"/>
</dbReference>
<keyword evidence="3" id="KW-1185">Reference proteome</keyword>
<evidence type="ECO:0000313" key="2">
    <source>
        <dbReference type="EMBL" id="KAF7192157.1"/>
    </source>
</evidence>
<dbReference type="AlphaFoldDB" id="A0A8H6RKB9"/>
<comment type="caution">
    <text evidence="2">The sequence shown here is derived from an EMBL/GenBank/DDBJ whole genome shotgun (WGS) entry which is preliminary data.</text>
</comment>
<gene>
    <name evidence="2" type="ORF">HII31_06543</name>
</gene>
<protein>
    <submittedName>
        <fullName evidence="2">Heterokaryon incompatibility protein 6, OR allele</fullName>
    </submittedName>
</protein>
<dbReference type="OrthoDB" id="2157530at2759"/>
<evidence type="ECO:0000313" key="3">
    <source>
        <dbReference type="Proteomes" id="UP000660729"/>
    </source>
</evidence>
<dbReference type="Pfam" id="PF06985">
    <property type="entry name" value="HET"/>
    <property type="match status" value="1"/>
</dbReference>
<sequence>MAIKRQTSEALGLYDSYRTQKRPRNKTRPYQYESLPSGYIRILNLEPGCNDDQLRGTLISYSLESGLEYKAVSYAWGEPIFDQTIRLLGRDLPITTSLAGALRRFRDPKQSVRLWADAICINQSTIEEKNQQVAMMAQIYSEADEVLIWLGEAELTDAEFFWFLSRCSETHKRVEADRGWMYDRGVRDFGSLDPKPYYPVLPVQGAVLSCPCCSVPFILQSDSLDKAAKSFAAFWNKPWFKRLWVVQECALAKVAAMFCGPHRISMLRFIEAIQFLHYFYIMWPFGNPDNDLCRQKCYAQLSTLNFPASSCGNAASQLLYVVSSSQDRSTRDPRDRLHAIRGMCNEIEPLLPQPDYNMTPGKLWTDLSTLLLTRAEHWKDSKSFDMPHATFVIVLAGLQTISRHSLPSWVLDFGNLNQKATAVSHKVGLYHFGSFGGVAGGQYRDKGVSTFARPGELAVQVKMLGSLDSILPSSSMPSLDLLRSGDKDTWIEDVFMPWLQDCRKFLLVGNGPLETCQTRFVVEHLTHGRMKRSRAAEKFLDDTDCTAYESCSRHVELYNELMQSLSIKDIGSIFRYHKHLPDTLLASSSSGHFCWVPPKAAVGDRVCLIPGSPYIFLFRPVGDGKYEVVGDVWVQGALDGEAAPRDDDELEEIILV</sequence>
<feature type="domain" description="Heterokaryon incompatibility" evidence="1">
    <location>
        <begin position="69"/>
        <end position="248"/>
    </location>
</feature>
<dbReference type="InterPro" id="IPR010730">
    <property type="entry name" value="HET"/>
</dbReference>
<dbReference type="PANTHER" id="PTHR24148">
    <property type="entry name" value="ANKYRIN REPEAT DOMAIN-CONTAINING PROTEIN 39 HOMOLOG-RELATED"/>
    <property type="match status" value="1"/>
</dbReference>
<proteinExistence type="predicted"/>
<evidence type="ECO:0000259" key="1">
    <source>
        <dbReference type="Pfam" id="PF06985"/>
    </source>
</evidence>
<dbReference type="EMBL" id="JABCIY010000150">
    <property type="protein sequence ID" value="KAF7192157.1"/>
    <property type="molecule type" value="Genomic_DNA"/>
</dbReference>
<dbReference type="Proteomes" id="UP000660729">
    <property type="component" value="Unassembled WGS sequence"/>
</dbReference>
<reference evidence="2" key="1">
    <citation type="submission" date="2020-04" db="EMBL/GenBank/DDBJ databases">
        <title>Draft genome resource of the tomato pathogen Pseudocercospora fuligena.</title>
        <authorList>
            <person name="Zaccaron A."/>
        </authorList>
    </citation>
    <scope>NUCLEOTIDE SEQUENCE</scope>
    <source>
        <strain evidence="2">PF001</strain>
    </source>
</reference>
<accession>A0A8H6RKB9</accession>
<dbReference type="PANTHER" id="PTHR24148:SF73">
    <property type="entry name" value="HET DOMAIN PROTEIN (AFU_ORTHOLOGUE AFUA_8G01020)"/>
    <property type="match status" value="1"/>
</dbReference>
<organism evidence="2 3">
    <name type="scientific">Pseudocercospora fuligena</name>
    <dbReference type="NCBI Taxonomy" id="685502"/>
    <lineage>
        <taxon>Eukaryota</taxon>
        <taxon>Fungi</taxon>
        <taxon>Dikarya</taxon>
        <taxon>Ascomycota</taxon>
        <taxon>Pezizomycotina</taxon>
        <taxon>Dothideomycetes</taxon>
        <taxon>Dothideomycetidae</taxon>
        <taxon>Mycosphaerellales</taxon>
        <taxon>Mycosphaerellaceae</taxon>
        <taxon>Pseudocercospora</taxon>
    </lineage>
</organism>
<name>A0A8H6RKB9_9PEZI</name>